<evidence type="ECO:0000313" key="1">
    <source>
        <dbReference type="EMBL" id="MDM8562890.1"/>
    </source>
</evidence>
<feature type="non-terminal residue" evidence="1">
    <location>
        <position position="1"/>
    </location>
</feature>
<dbReference type="Proteomes" id="UP001171945">
    <property type="component" value="Unassembled WGS sequence"/>
</dbReference>
<name>A0ABT7VTI2_9GAMM</name>
<organism evidence="1 2">
    <name type="scientific">Candidatus Marithioploca araucensis</name>
    <dbReference type="NCBI Taxonomy" id="70273"/>
    <lineage>
        <taxon>Bacteria</taxon>
        <taxon>Pseudomonadati</taxon>
        <taxon>Pseudomonadota</taxon>
        <taxon>Gammaproteobacteria</taxon>
        <taxon>Thiotrichales</taxon>
        <taxon>Thiotrichaceae</taxon>
        <taxon>Candidatus Marithioploca</taxon>
    </lineage>
</organism>
<dbReference type="Gene3D" id="3.40.50.300">
    <property type="entry name" value="P-loop containing nucleotide triphosphate hydrolases"/>
    <property type="match status" value="1"/>
</dbReference>
<gene>
    <name evidence="1" type="ORF">QUF54_06000</name>
</gene>
<protein>
    <recommendedName>
        <fullName evidence="3">Exonuclease</fullName>
    </recommendedName>
</protein>
<dbReference type="InterPro" id="IPR027417">
    <property type="entry name" value="P-loop_NTPase"/>
</dbReference>
<evidence type="ECO:0000313" key="2">
    <source>
        <dbReference type="Proteomes" id="UP001171945"/>
    </source>
</evidence>
<evidence type="ECO:0008006" key="3">
    <source>
        <dbReference type="Google" id="ProtNLM"/>
    </source>
</evidence>
<accession>A0ABT7VTI2</accession>
<dbReference type="SUPFAM" id="SSF52540">
    <property type="entry name" value="P-loop containing nucleoside triphosphate hydrolases"/>
    <property type="match status" value="1"/>
</dbReference>
<comment type="caution">
    <text evidence="1">The sequence shown here is derived from an EMBL/GenBank/DDBJ whole genome shotgun (WGS) entry which is preliminary data.</text>
</comment>
<sequence length="667" mass="77005">FHNEFERLTSVLADIKNDVENHQSKGAIVTGEPGTGKTHLMMRLAKAHLEHNRLLFIRQPNNLNSVLYHIYSRVLESFVEKVPDSPYSQLEHLLATSFSKIIHDTFLDARKKKTTGIFDYFRKLTDKDRYLLKELSVDPLNIYKKLGEDGARNKREYWQRIETIIDGWWKRCYGDVGYSTAILKGIVKFCSYSDANKKKLVGKWLAANELEEPELKSVDLKNWKEEGSKEAFSLDAMTVFGKLSMMDEPLIIIFDQLEALGLEYNQNLLQSFGDSVKELFTYVPNSLIILNLFPDRWEHFKDFFDGSIIGRVSQCQIVLNKPSQEELEKILIVKAQAQGLDVKKLLTQDDLQDILNQGSIREVLNRASHYYRFRTQDIPLPSIRRVKSFEDEVKEQLKGIKERINVSPVNEEFSSTFEEEVREGFKVTLNEIGVLRQIVALALKQNIDVNDSTPFMPSIPVDLKTLSSVQTAPPSVSQQIMDYLEKERKVLEEEYDKLVIISDSDDIGKLLNVAEAFNMLLKSIDVSYLKVGNRKLPEHVLIKAPTQSVVIGFLQVSDMVFPARIKNFNGLMFNRKDLHFTLFRDERETTITGKVGSDEIDKLNQAPNGQFIYMDKENRITFELIYKLIVDIQNKDFEVDLEHALTTLESIMNDYWLIQIFKKPIFS</sequence>
<keyword evidence="2" id="KW-1185">Reference proteome</keyword>
<dbReference type="EMBL" id="JAUCGM010000337">
    <property type="protein sequence ID" value="MDM8562890.1"/>
    <property type="molecule type" value="Genomic_DNA"/>
</dbReference>
<reference evidence="1" key="1">
    <citation type="submission" date="2023-06" db="EMBL/GenBank/DDBJ databases">
        <title>Uncultivated large filamentous bacteria from sulfidic sediments reveal new species and different genomic features in energy metabolism and defense.</title>
        <authorList>
            <person name="Fonseca A."/>
        </authorList>
    </citation>
    <scope>NUCLEOTIDE SEQUENCE</scope>
    <source>
        <strain evidence="1">HSG4</strain>
    </source>
</reference>
<proteinExistence type="predicted"/>